<dbReference type="AlphaFoldDB" id="K6PQR4"/>
<dbReference type="HOGENOM" id="CLU_030756_4_0_9"/>
<dbReference type="CDD" id="cd01745">
    <property type="entry name" value="GATase1_2"/>
    <property type="match status" value="1"/>
</dbReference>
<dbReference type="OrthoDB" id="9813383at2"/>
<reference evidence="1" key="1">
    <citation type="submission" date="2010-10" db="EMBL/GenBank/DDBJ databases">
        <authorList>
            <consortium name="US DOE Joint Genome Institute (JGI-PGF)"/>
            <person name="Lucas S."/>
            <person name="Copeland A."/>
            <person name="Lapidus A."/>
            <person name="Bruce D."/>
            <person name="Goodwin L."/>
            <person name="Pitluck S."/>
            <person name="Kyrpides N."/>
            <person name="Mavromatis K."/>
            <person name="Detter J.C."/>
            <person name="Han C."/>
            <person name="Land M."/>
            <person name="Hauser L."/>
            <person name="Markowitz V."/>
            <person name="Cheng J.-F."/>
            <person name="Hugenholtz P."/>
            <person name="Woyke T."/>
            <person name="Wu D."/>
            <person name="Pukall R."/>
            <person name="Wahrenburg C."/>
            <person name="Brambilla E."/>
            <person name="Klenk H.-P."/>
            <person name="Eisen J.A."/>
        </authorList>
    </citation>
    <scope>NUCLEOTIDE SEQUENCE [LARGE SCALE GENOMIC DNA]</scope>
    <source>
        <strain evidence="1">DSM 13965</strain>
    </source>
</reference>
<organism evidence="1 2">
    <name type="scientific">Thermaerobacter subterraneus DSM 13965</name>
    <dbReference type="NCBI Taxonomy" id="867903"/>
    <lineage>
        <taxon>Bacteria</taxon>
        <taxon>Bacillati</taxon>
        <taxon>Bacillota</taxon>
        <taxon>Clostridia</taxon>
        <taxon>Eubacteriales</taxon>
        <taxon>Clostridiales Family XVII. Incertae Sedis</taxon>
        <taxon>Thermaerobacter</taxon>
    </lineage>
</organism>
<dbReference type="GO" id="GO:0005829">
    <property type="term" value="C:cytosol"/>
    <property type="evidence" value="ECO:0007669"/>
    <property type="project" value="TreeGrafter"/>
</dbReference>
<dbReference type="GO" id="GO:0016740">
    <property type="term" value="F:transferase activity"/>
    <property type="evidence" value="ECO:0007669"/>
    <property type="project" value="UniProtKB-KW"/>
</dbReference>
<proteinExistence type="predicted"/>
<reference evidence="1" key="2">
    <citation type="submission" date="2012-10" db="EMBL/GenBank/DDBJ databases">
        <title>Improved high-quality draft of Thermaerobacter subterraneus C21, DSM 13965.</title>
        <authorList>
            <consortium name="DOE Joint Genome Institute"/>
            <person name="Eisen J."/>
            <person name="Huntemann M."/>
            <person name="Wei C.-L."/>
            <person name="Han J."/>
            <person name="Detter J.C."/>
            <person name="Han C."/>
            <person name="Tapia R."/>
            <person name="Chen A."/>
            <person name="Kyrpides N."/>
            <person name="Mavromatis K."/>
            <person name="Markowitz V."/>
            <person name="Szeto E."/>
            <person name="Ivanova N."/>
            <person name="Mikhailova N."/>
            <person name="Ovchinnikova G."/>
            <person name="Pagani I."/>
            <person name="Pati A."/>
            <person name="Goodwin L."/>
            <person name="Nordberg H.P."/>
            <person name="Cantor M.N."/>
            <person name="Hua S.X."/>
            <person name="Woyke T."/>
            <person name="Eisen J."/>
            <person name="Klenk H.-P."/>
        </authorList>
    </citation>
    <scope>NUCLEOTIDE SEQUENCE [LARGE SCALE GENOMIC DNA]</scope>
    <source>
        <strain evidence="1">DSM 13965</strain>
    </source>
</reference>
<dbReference type="PROSITE" id="PS51273">
    <property type="entry name" value="GATASE_TYPE_1"/>
    <property type="match status" value="1"/>
</dbReference>
<dbReference type="STRING" id="867903.ThesuDRAFT_01027"/>
<evidence type="ECO:0000313" key="1">
    <source>
        <dbReference type="EMBL" id="EKP95282.1"/>
    </source>
</evidence>
<dbReference type="EMBL" id="AENY02000002">
    <property type="protein sequence ID" value="EKP95282.1"/>
    <property type="molecule type" value="Genomic_DNA"/>
</dbReference>
<comment type="caution">
    <text evidence="1">The sequence shown here is derived from an EMBL/GenBank/DDBJ whole genome shotgun (WGS) entry which is preliminary data.</text>
</comment>
<accession>K6PQR4</accession>
<dbReference type="InterPro" id="IPR011697">
    <property type="entry name" value="Peptidase_C26"/>
</dbReference>
<dbReference type="RefSeq" id="WP_006903293.1">
    <property type="nucleotide sequence ID" value="NZ_JH976535.1"/>
</dbReference>
<dbReference type="FunFam" id="3.40.50.880:FF:000030">
    <property type="entry name" value="Gamma-glutamyl-gamma-aminobutyrate hydrolase PuuD"/>
    <property type="match status" value="1"/>
</dbReference>
<dbReference type="SUPFAM" id="SSF52317">
    <property type="entry name" value="Class I glutamine amidotransferase-like"/>
    <property type="match status" value="1"/>
</dbReference>
<dbReference type="GO" id="GO:0006598">
    <property type="term" value="P:polyamine catabolic process"/>
    <property type="evidence" value="ECO:0007669"/>
    <property type="project" value="TreeGrafter"/>
</dbReference>
<keyword evidence="2" id="KW-1185">Reference proteome</keyword>
<keyword evidence="1" id="KW-0315">Glutamine amidotransferase</keyword>
<dbReference type="InterPro" id="IPR044668">
    <property type="entry name" value="PuuD-like"/>
</dbReference>
<protein>
    <submittedName>
        <fullName evidence="1">Glutamine amidotransferase</fullName>
    </submittedName>
</protein>
<dbReference type="GO" id="GO:0033969">
    <property type="term" value="F:gamma-glutamyl-gamma-aminobutyrate hydrolase activity"/>
    <property type="evidence" value="ECO:0007669"/>
    <property type="project" value="TreeGrafter"/>
</dbReference>
<evidence type="ECO:0000313" key="2">
    <source>
        <dbReference type="Proteomes" id="UP000005710"/>
    </source>
</evidence>
<name>K6PQR4_9FIRM</name>
<dbReference type="Gene3D" id="3.40.50.880">
    <property type="match status" value="1"/>
</dbReference>
<gene>
    <name evidence="1" type="ORF">ThesuDRAFT_01027</name>
</gene>
<dbReference type="InterPro" id="IPR029062">
    <property type="entry name" value="Class_I_gatase-like"/>
</dbReference>
<dbReference type="Pfam" id="PF07722">
    <property type="entry name" value="Peptidase_C26"/>
    <property type="match status" value="1"/>
</dbReference>
<dbReference type="eggNOG" id="COG2071">
    <property type="taxonomic scope" value="Bacteria"/>
</dbReference>
<dbReference type="PANTHER" id="PTHR43235">
    <property type="entry name" value="GLUTAMINE AMIDOTRANSFERASE PB2B2.05-RELATED"/>
    <property type="match status" value="1"/>
</dbReference>
<dbReference type="PANTHER" id="PTHR43235:SF1">
    <property type="entry name" value="GLUTAMINE AMIDOTRANSFERASE PB2B2.05-RELATED"/>
    <property type="match status" value="1"/>
</dbReference>
<sequence length="244" mass="25868">MARPRIGLTSSGSDALGRPSVPRAYLTAVALAGGEPVVLDALDPTAPPPEEVLNGVDGIILVGGGDVDPAYYGADLHRETQPVAPARDAFELALVQLAIQRRVPLLGICRGAQVMNVALGGDLVQHIPDRYGDTVPHTPADPSGPRALHAVRVVAGSRLHQILKEEVVQVRSRHHQAVDRPAPGLRVVATADDGVVEAVEWEDPAHPLAIGVQWHPEDGIEDDPVQQRLFQALVAAARKKGSKE</sequence>
<dbReference type="Proteomes" id="UP000005710">
    <property type="component" value="Unassembled WGS sequence"/>
</dbReference>